<proteinExistence type="predicted"/>
<gene>
    <name evidence="2" type="ORF">Cvel_28137</name>
</gene>
<evidence type="ECO:0000313" key="2">
    <source>
        <dbReference type="EMBL" id="CEM44217.1"/>
    </source>
</evidence>
<reference evidence="2" key="1">
    <citation type="submission" date="2014-11" db="EMBL/GenBank/DDBJ databases">
        <authorList>
            <person name="Otto D Thomas"/>
            <person name="Naeem Raeece"/>
        </authorList>
    </citation>
    <scope>NUCLEOTIDE SEQUENCE</scope>
</reference>
<feature type="region of interest" description="Disordered" evidence="1">
    <location>
        <begin position="18"/>
        <end position="203"/>
    </location>
</feature>
<feature type="compositionally biased region" description="Low complexity" evidence="1">
    <location>
        <begin position="58"/>
        <end position="70"/>
    </location>
</feature>
<feature type="compositionally biased region" description="Basic and acidic residues" evidence="1">
    <location>
        <begin position="490"/>
        <end position="499"/>
    </location>
</feature>
<protein>
    <submittedName>
        <fullName evidence="2">Uncharacterized protein</fullName>
    </submittedName>
</protein>
<feature type="compositionally biased region" description="Basic and acidic residues" evidence="1">
    <location>
        <begin position="102"/>
        <end position="125"/>
    </location>
</feature>
<organism evidence="2">
    <name type="scientific">Chromera velia CCMP2878</name>
    <dbReference type="NCBI Taxonomy" id="1169474"/>
    <lineage>
        <taxon>Eukaryota</taxon>
        <taxon>Sar</taxon>
        <taxon>Alveolata</taxon>
        <taxon>Colpodellida</taxon>
        <taxon>Chromeraceae</taxon>
        <taxon>Chromera</taxon>
    </lineage>
</organism>
<dbReference type="AlphaFoldDB" id="A0A0G4HJ43"/>
<evidence type="ECO:0000256" key="1">
    <source>
        <dbReference type="SAM" id="MobiDB-lite"/>
    </source>
</evidence>
<dbReference type="EMBL" id="CDMZ01002871">
    <property type="protein sequence ID" value="CEM44217.1"/>
    <property type="molecule type" value="Genomic_DNA"/>
</dbReference>
<feature type="compositionally biased region" description="Basic and acidic residues" evidence="1">
    <location>
        <begin position="449"/>
        <end position="467"/>
    </location>
</feature>
<feature type="compositionally biased region" description="Basic and acidic residues" evidence="1">
    <location>
        <begin position="151"/>
        <end position="161"/>
    </location>
</feature>
<name>A0A0G4HJ43_9ALVE</name>
<feature type="compositionally biased region" description="Pro residues" evidence="1">
    <location>
        <begin position="189"/>
        <end position="198"/>
    </location>
</feature>
<feature type="compositionally biased region" description="Basic and acidic residues" evidence="1">
    <location>
        <begin position="248"/>
        <end position="265"/>
    </location>
</feature>
<feature type="compositionally biased region" description="Basic and acidic residues" evidence="1">
    <location>
        <begin position="351"/>
        <end position="373"/>
    </location>
</feature>
<accession>A0A0G4HJ43</accession>
<sequence>MGRYSAAAACAPRVPYTSFSLMSTHGPAPVETRQPASFAPPSMQPSTPYAYQPPPLQPSASAAPASSSLPKEPETMHQQTPLLASKAGMHMGEGPYGGASFRHSERRVLELPQDDRGRGREREWQEGAGPFRSHSLPPPPRMFYGPPHLRPFIDRMRESRRSPPFRPLSPLRYPPSHLRDPPWLGRPVSAPPPRPSLSPPFLDALDRDREREREHRFLRLAHRYSSCDTCRDGPWFRRPPFPSFPRWLGRERERERERERGERYRMHGRYSPSRFPSMHAEDDFPSLPPHMQRRRRRPYSAGGNRSRPSPFSYPCDIPPVPEVPSVGEVPPVPPVTWTPVGGADASGKNKGGVEKDGEGEGRKARGAGEKDGSADAEAATRLSRFLENSGGGKSDSPRVMERREKRRAEETAKAGNAGERDRQRQRPRQIERERQASFGEEENFGKGGGGEERDGDTTGREGDDAGRQRGRQMRIHSRGDRERERRRRGDHQEEVTTQV</sequence>
<feature type="region of interest" description="Disordered" evidence="1">
    <location>
        <begin position="248"/>
        <end position="499"/>
    </location>
</feature>
<feature type="compositionally biased region" description="Basic and acidic residues" evidence="1">
    <location>
        <begin position="395"/>
        <end position="435"/>
    </location>
</feature>
<feature type="non-terminal residue" evidence="2">
    <location>
        <position position="499"/>
    </location>
</feature>